<protein>
    <recommendedName>
        <fullName evidence="3">legumain</fullName>
        <ecNumber evidence="3">3.4.22.34</ecNumber>
    </recommendedName>
</protein>
<keyword evidence="5 9" id="KW-0732">Signal</keyword>
<dbReference type="Pfam" id="PF20985">
    <property type="entry name" value="Legum_prodom"/>
    <property type="match status" value="1"/>
</dbReference>
<feature type="active site" description="Nucleophile" evidence="8">
    <location>
        <position position="208"/>
    </location>
</feature>
<dbReference type="PIRSF" id="PIRSF019663">
    <property type="entry name" value="Legumain"/>
    <property type="match status" value="1"/>
</dbReference>
<keyword evidence="6" id="KW-0378">Hydrolase</keyword>
<dbReference type="InterPro" id="IPR001096">
    <property type="entry name" value="Peptidase_C13"/>
</dbReference>
<dbReference type="Gene3D" id="1.10.132.130">
    <property type="match status" value="1"/>
</dbReference>
<feature type="active site" evidence="8">
    <location>
        <position position="167"/>
    </location>
</feature>
<evidence type="ECO:0000259" key="10">
    <source>
        <dbReference type="Pfam" id="PF20985"/>
    </source>
</evidence>
<dbReference type="Proteomes" id="UP001177023">
    <property type="component" value="Unassembled WGS sequence"/>
</dbReference>
<reference evidence="11" key="1">
    <citation type="submission" date="2023-06" db="EMBL/GenBank/DDBJ databases">
        <authorList>
            <person name="Delattre M."/>
        </authorList>
    </citation>
    <scope>NUCLEOTIDE SEQUENCE</scope>
    <source>
        <strain evidence="11">AF72</strain>
    </source>
</reference>
<dbReference type="InterPro" id="IPR048501">
    <property type="entry name" value="Legum_prodom"/>
</dbReference>
<dbReference type="Gene3D" id="3.40.50.1460">
    <property type="match status" value="1"/>
</dbReference>
<comment type="caution">
    <text evidence="11">The sequence shown here is derived from an EMBL/GenBank/DDBJ whole genome shotgun (WGS) entry which is preliminary data.</text>
</comment>
<dbReference type="InterPro" id="IPR046427">
    <property type="entry name" value="Legumain_prodom_sf"/>
</dbReference>
<keyword evidence="12" id="KW-1185">Reference proteome</keyword>
<keyword evidence="4" id="KW-0645">Protease</keyword>
<accession>A0AA36FU36</accession>
<evidence type="ECO:0000256" key="3">
    <source>
        <dbReference type="ARBA" id="ARBA00012628"/>
    </source>
</evidence>
<proteinExistence type="inferred from homology"/>
<dbReference type="AlphaFoldDB" id="A0AA36FU36"/>
<feature type="non-terminal residue" evidence="11">
    <location>
        <position position="1"/>
    </location>
</feature>
<evidence type="ECO:0000256" key="6">
    <source>
        <dbReference type="ARBA" id="ARBA00022801"/>
    </source>
</evidence>
<dbReference type="GO" id="GO:0005773">
    <property type="term" value="C:vacuole"/>
    <property type="evidence" value="ECO:0007669"/>
    <property type="project" value="GOC"/>
</dbReference>
<dbReference type="PRINTS" id="PR00776">
    <property type="entry name" value="HEMOGLOBNASE"/>
</dbReference>
<feature type="chain" id="PRO_5041418665" description="legumain" evidence="9">
    <location>
        <begin position="20"/>
        <end position="547"/>
    </location>
</feature>
<evidence type="ECO:0000256" key="7">
    <source>
        <dbReference type="ARBA" id="ARBA00022807"/>
    </source>
</evidence>
<dbReference type="Pfam" id="PF01650">
    <property type="entry name" value="Peptidase_C13"/>
    <property type="match status" value="1"/>
</dbReference>
<dbReference type="InterPro" id="IPR043577">
    <property type="entry name" value="AE"/>
</dbReference>
<sequence length="547" mass="61814">MFLRASILLLIICVTAVHASHHRTLHGRKKLAPEIIKTHSGLYDDGGELYAVLVAGSNGWYNYRHQADVAHAYHILIEHGIPKNNIITMMFDDIAKNKQNPYPGKLYNKPHGEDVYKNITIDYDGDSVTPDNFEAILTGDKAKVKGGNGRVLKSGPNDHVFVYFTDHGATGLIAFPDGIMSVQTLQKTLQTMNSKKKYGKLVFYLEACESGSMFEQLKDDMNIYAITAANAKESSWGTYCENDMKLPCLGDLFSVAWMEDSDTEDLNSETLEKQYELVKARTNKSHVLHFGDLSIAEEPVSDFQGAKKTYVLTGRPLESNSRYNVHWDSRDVELNYLLRQLELTKDENSAEHQKLRQKIGAIKHMRFSVKGLYHEVVEAIFPQNDDATRHLKKAMFRKRRTITQLSCHHDVVHAFDDTCIDFNTYDYAMKYVYVLANLCEEIRDADRIIDVLDEIEGEGSVYVDVYAPDVTPSRYIPFGSPVQYGDTLTINGFVQQNSFSLEFYSAMSTTSVWRLSFAVGQPSTVKLTTGSTLIDKANLTQSWAQVI</sequence>
<dbReference type="PIRSF" id="PIRSF500139">
    <property type="entry name" value="AE"/>
    <property type="match status" value="1"/>
</dbReference>
<evidence type="ECO:0000313" key="12">
    <source>
        <dbReference type="Proteomes" id="UP001177023"/>
    </source>
</evidence>
<evidence type="ECO:0000256" key="5">
    <source>
        <dbReference type="ARBA" id="ARBA00022729"/>
    </source>
</evidence>
<comment type="catalytic activity">
    <reaction evidence="1">
        <text>Hydrolysis of proteins and small molecule substrates at -Asn-|-Xaa- bonds.</text>
        <dbReference type="EC" id="3.4.22.34"/>
    </reaction>
</comment>
<evidence type="ECO:0000256" key="9">
    <source>
        <dbReference type="SAM" id="SignalP"/>
    </source>
</evidence>
<dbReference type="PANTHER" id="PTHR12000">
    <property type="entry name" value="HEMOGLOBINASE FAMILY MEMBER"/>
    <property type="match status" value="1"/>
</dbReference>
<dbReference type="GO" id="GO:0004197">
    <property type="term" value="F:cysteine-type endopeptidase activity"/>
    <property type="evidence" value="ECO:0007669"/>
    <property type="project" value="UniProtKB-EC"/>
</dbReference>
<dbReference type="GO" id="GO:0051603">
    <property type="term" value="P:proteolysis involved in protein catabolic process"/>
    <property type="evidence" value="ECO:0007669"/>
    <property type="project" value="InterPro"/>
</dbReference>
<evidence type="ECO:0000256" key="1">
    <source>
        <dbReference type="ARBA" id="ARBA00000810"/>
    </source>
</evidence>
<feature type="signal peptide" evidence="9">
    <location>
        <begin position="1"/>
        <end position="19"/>
    </location>
</feature>
<evidence type="ECO:0000313" key="11">
    <source>
        <dbReference type="EMBL" id="CAJ0559555.1"/>
    </source>
</evidence>
<dbReference type="PANTHER" id="PTHR12000:SF42">
    <property type="entry name" value="LEGUMAIN"/>
    <property type="match status" value="1"/>
</dbReference>
<name>A0AA36FU36_9BILA</name>
<dbReference type="GO" id="GO:0006624">
    <property type="term" value="P:vacuolar protein processing"/>
    <property type="evidence" value="ECO:0007669"/>
    <property type="project" value="TreeGrafter"/>
</dbReference>
<comment type="similarity">
    <text evidence="2">Belongs to the peptidase C13 family.</text>
</comment>
<dbReference type="CDD" id="cd21115">
    <property type="entry name" value="legumain_C"/>
    <property type="match status" value="1"/>
</dbReference>
<feature type="domain" description="Legumain prodomain" evidence="10">
    <location>
        <begin position="361"/>
        <end position="453"/>
    </location>
</feature>
<gene>
    <name evidence="11" type="ORF">MSPICULIGERA_LOCUS1304</name>
</gene>
<evidence type="ECO:0000256" key="4">
    <source>
        <dbReference type="ARBA" id="ARBA00022670"/>
    </source>
</evidence>
<evidence type="ECO:0000256" key="8">
    <source>
        <dbReference type="PIRSR" id="PIRSR019663-1"/>
    </source>
</evidence>
<dbReference type="FunFam" id="3.40.50.1460:FF:000006">
    <property type="entry name" value="Legumain"/>
    <property type="match status" value="1"/>
</dbReference>
<evidence type="ECO:0000256" key="2">
    <source>
        <dbReference type="ARBA" id="ARBA00009941"/>
    </source>
</evidence>
<dbReference type="EC" id="3.4.22.34" evidence="3"/>
<organism evidence="11 12">
    <name type="scientific">Mesorhabditis spiculigera</name>
    <dbReference type="NCBI Taxonomy" id="96644"/>
    <lineage>
        <taxon>Eukaryota</taxon>
        <taxon>Metazoa</taxon>
        <taxon>Ecdysozoa</taxon>
        <taxon>Nematoda</taxon>
        <taxon>Chromadorea</taxon>
        <taxon>Rhabditida</taxon>
        <taxon>Rhabditina</taxon>
        <taxon>Rhabditomorpha</taxon>
        <taxon>Rhabditoidea</taxon>
        <taxon>Rhabditidae</taxon>
        <taxon>Mesorhabditinae</taxon>
        <taxon>Mesorhabditis</taxon>
    </lineage>
</organism>
<dbReference type="EMBL" id="CATQJA010000361">
    <property type="protein sequence ID" value="CAJ0559555.1"/>
    <property type="molecule type" value="Genomic_DNA"/>
</dbReference>
<keyword evidence="7" id="KW-0788">Thiol protease</keyword>